<dbReference type="InterPro" id="IPR042272">
    <property type="entry name" value="ATP12_ATP_synth-F1-assembly_N"/>
</dbReference>
<dbReference type="Gene3D" id="3.30.2180.10">
    <property type="entry name" value="ATP12-like"/>
    <property type="match status" value="1"/>
</dbReference>
<comment type="caution">
    <text evidence="4">The sequence shown here is derived from an EMBL/GenBank/DDBJ whole genome shotgun (WGS) entry which is preliminary data.</text>
</comment>
<keyword evidence="2" id="KW-0809">Transit peptide</keyword>
<dbReference type="EMBL" id="BSOS01000012">
    <property type="protein sequence ID" value="GLR66193.1"/>
    <property type="molecule type" value="Genomic_DNA"/>
</dbReference>
<proteinExistence type="inferred from homology"/>
<dbReference type="Gene3D" id="1.10.3580.10">
    <property type="entry name" value="ATP12 ATPase"/>
    <property type="match status" value="1"/>
</dbReference>
<dbReference type="InterPro" id="IPR023335">
    <property type="entry name" value="ATP12_ortho_dom_sf"/>
</dbReference>
<organism evidence="4 5">
    <name type="scientific">Acidocella aquatica</name>
    <dbReference type="NCBI Taxonomy" id="1922313"/>
    <lineage>
        <taxon>Bacteria</taxon>
        <taxon>Pseudomonadati</taxon>
        <taxon>Pseudomonadota</taxon>
        <taxon>Alphaproteobacteria</taxon>
        <taxon>Acetobacterales</taxon>
        <taxon>Acidocellaceae</taxon>
        <taxon>Acidocella</taxon>
    </lineage>
</organism>
<gene>
    <name evidence="4" type="ORF">GCM10010909_08720</name>
</gene>
<keyword evidence="3" id="KW-0143">Chaperone</keyword>
<name>A0ABQ6A4D8_9PROT</name>
<dbReference type="PANTHER" id="PTHR21013">
    <property type="entry name" value="ATP SYNTHASE MITOCHONDRIAL F1 COMPLEX ASSEMBLY FACTOR 2/ATP12 PROTEIN, MITOCHONDRIAL PRECURSOR"/>
    <property type="match status" value="1"/>
</dbReference>
<dbReference type="RefSeq" id="WP_284256856.1">
    <property type="nucleotide sequence ID" value="NZ_BSOS01000012.1"/>
</dbReference>
<dbReference type="Proteomes" id="UP001156641">
    <property type="component" value="Unassembled WGS sequence"/>
</dbReference>
<protein>
    <submittedName>
        <fullName evidence="4">ATPase</fullName>
    </submittedName>
</protein>
<comment type="similarity">
    <text evidence="1">Belongs to the ATP12 family.</text>
</comment>
<dbReference type="InterPro" id="IPR011419">
    <property type="entry name" value="ATP12_ATP_synth-F1-assembly"/>
</dbReference>
<evidence type="ECO:0000256" key="3">
    <source>
        <dbReference type="ARBA" id="ARBA00023186"/>
    </source>
</evidence>
<evidence type="ECO:0000256" key="2">
    <source>
        <dbReference type="ARBA" id="ARBA00022946"/>
    </source>
</evidence>
<evidence type="ECO:0000313" key="5">
    <source>
        <dbReference type="Proteomes" id="UP001156641"/>
    </source>
</evidence>
<dbReference type="Pfam" id="PF07542">
    <property type="entry name" value="ATP12"/>
    <property type="match status" value="1"/>
</dbReference>
<evidence type="ECO:0000313" key="4">
    <source>
        <dbReference type="EMBL" id="GLR66193.1"/>
    </source>
</evidence>
<evidence type="ECO:0000256" key="1">
    <source>
        <dbReference type="ARBA" id="ARBA00008231"/>
    </source>
</evidence>
<dbReference type="SUPFAM" id="SSF160909">
    <property type="entry name" value="ATP12-like"/>
    <property type="match status" value="1"/>
</dbReference>
<dbReference type="PANTHER" id="PTHR21013:SF10">
    <property type="entry name" value="ATP SYNTHASE MITOCHONDRIAL F1 COMPLEX ASSEMBLY FACTOR 2"/>
    <property type="match status" value="1"/>
</dbReference>
<accession>A0ABQ6A4D8</accession>
<reference evidence="5" key="1">
    <citation type="journal article" date="2019" name="Int. J. Syst. Evol. Microbiol.">
        <title>The Global Catalogue of Microorganisms (GCM) 10K type strain sequencing project: providing services to taxonomists for standard genome sequencing and annotation.</title>
        <authorList>
            <consortium name="The Broad Institute Genomics Platform"/>
            <consortium name="The Broad Institute Genome Sequencing Center for Infectious Disease"/>
            <person name="Wu L."/>
            <person name="Ma J."/>
        </authorList>
    </citation>
    <scope>NUCLEOTIDE SEQUENCE [LARGE SCALE GENOMIC DNA]</scope>
    <source>
        <strain evidence="5">NBRC 112502</strain>
    </source>
</reference>
<keyword evidence="5" id="KW-1185">Reference proteome</keyword>
<sequence>MKRFWAATSAVPEGSDFAIRLDSRPLKLPSGRALTVPFEPLAAAIATEWATVGTNFTPDDLPLTRLATTAQDRVRLHRAEIAGQLAAYGMNDLLCYRAEGPPGLARREAEEWDPWIGWLDQRLGIRLKSTSGVMPLQQAPEYRDTFTTCLMQMDEYQLAGLGVIVPALGSLVLALAVEAGALDPDTACRCAGLGELWQETHWGMDAEAAARRRIIAEDVAVSACFMVLCRA</sequence>